<dbReference type="InterPro" id="IPR011059">
    <property type="entry name" value="Metal-dep_hydrolase_composite"/>
</dbReference>
<dbReference type="Gene3D" id="3.20.20.140">
    <property type="entry name" value="Metal-dependent hydrolases"/>
    <property type="match status" value="1"/>
</dbReference>
<dbReference type="Pfam" id="PF01979">
    <property type="entry name" value="Amidohydro_1"/>
    <property type="match status" value="2"/>
</dbReference>
<dbReference type="InterPro" id="IPR006680">
    <property type="entry name" value="Amidohydro-rel"/>
</dbReference>
<dbReference type="SUPFAM" id="SSF51338">
    <property type="entry name" value="Composite domain of metallo-dependent hydrolases"/>
    <property type="match status" value="1"/>
</dbReference>
<protein>
    <submittedName>
        <fullName evidence="2">Cytosine deaminase</fullName>
    </submittedName>
</protein>
<evidence type="ECO:0000259" key="1">
    <source>
        <dbReference type="Pfam" id="PF01979"/>
    </source>
</evidence>
<dbReference type="AlphaFoldDB" id="A0A919VAW3"/>
<dbReference type="PANTHER" id="PTHR43794:SF5">
    <property type="entry name" value="CHLOROHYDROLASE FAMILY PROTEIN"/>
    <property type="match status" value="1"/>
</dbReference>
<dbReference type="Proteomes" id="UP000606172">
    <property type="component" value="Unassembled WGS sequence"/>
</dbReference>
<dbReference type="InterPro" id="IPR050287">
    <property type="entry name" value="MTA/SAH_deaminase"/>
</dbReference>
<keyword evidence="3" id="KW-1185">Reference proteome</keyword>
<evidence type="ECO:0000313" key="2">
    <source>
        <dbReference type="EMBL" id="GII91519.1"/>
    </source>
</evidence>
<gene>
    <name evidence="2" type="primary">mtaD_1</name>
    <name evidence="2" type="ORF">Ssi02_17500</name>
</gene>
<name>A0A919VAW3_9ACTN</name>
<organism evidence="2 3">
    <name type="scientific">Sinosporangium siamense</name>
    <dbReference type="NCBI Taxonomy" id="1367973"/>
    <lineage>
        <taxon>Bacteria</taxon>
        <taxon>Bacillati</taxon>
        <taxon>Actinomycetota</taxon>
        <taxon>Actinomycetes</taxon>
        <taxon>Streptosporangiales</taxon>
        <taxon>Streptosporangiaceae</taxon>
        <taxon>Sinosporangium</taxon>
    </lineage>
</organism>
<dbReference type="GO" id="GO:0016810">
    <property type="term" value="F:hydrolase activity, acting on carbon-nitrogen (but not peptide) bonds"/>
    <property type="evidence" value="ECO:0007669"/>
    <property type="project" value="InterPro"/>
</dbReference>
<feature type="domain" description="Amidohydrolase-related" evidence="1">
    <location>
        <begin position="288"/>
        <end position="411"/>
    </location>
</feature>
<dbReference type="EMBL" id="BOOW01000010">
    <property type="protein sequence ID" value="GII91519.1"/>
    <property type="molecule type" value="Genomic_DNA"/>
</dbReference>
<dbReference type="SUPFAM" id="SSF51556">
    <property type="entry name" value="Metallo-dependent hydrolases"/>
    <property type="match status" value="1"/>
</dbReference>
<reference evidence="2" key="1">
    <citation type="submission" date="2021-01" db="EMBL/GenBank/DDBJ databases">
        <title>Whole genome shotgun sequence of Sinosporangium siamense NBRC 109515.</title>
        <authorList>
            <person name="Komaki H."/>
            <person name="Tamura T."/>
        </authorList>
    </citation>
    <scope>NUCLEOTIDE SEQUENCE</scope>
    <source>
        <strain evidence="2">NBRC 109515</strain>
    </source>
</reference>
<sequence>MSEGRILLKGGTVVTMDPELGDIPNGDVLIGNGRIEQVAAGIEAPDAEVVDASGTLVIPGLIDTHLHMWQHPIRGLGAGLWGLEDYVTKVFPVRERFGPRDMHDATYTCAVEALANGTTTVLDFCHNILTHEHAEESLRAHRSTGQRVLFAYGMLGYEDRLAAERQSRLAHVSALHEELGSDPAALVRLGMAVTTLTYASIDEVRAEVEHARGLGLPMSIHQNVAGEITRLHEAGLLGADLLPVHSNNATDTELGLLAGCGCAISFTTEGEWGGGRPMSVVGRADRAGVLPTLGVDVPSRVAVDMLSQLRITFNIMRAAEAQAERDQGRWPLRRHGDTPYATPRRVLEYATVNGAKAVGLGDHLGTLTPGKQADVVVLRTGPFGVAVGDPAAHVVLQSTVGDIDAVLVAGRFRKRDGRLVDVDTGRLSSLVAGVRERVGVS</sequence>
<dbReference type="InterPro" id="IPR032466">
    <property type="entry name" value="Metal_Hydrolase"/>
</dbReference>
<feature type="domain" description="Amidohydrolase-related" evidence="1">
    <location>
        <begin position="56"/>
        <end position="222"/>
    </location>
</feature>
<dbReference type="Gene3D" id="2.30.40.10">
    <property type="entry name" value="Urease, subunit C, domain 1"/>
    <property type="match status" value="1"/>
</dbReference>
<proteinExistence type="predicted"/>
<dbReference type="PANTHER" id="PTHR43794">
    <property type="entry name" value="AMINOHYDROLASE SSNA-RELATED"/>
    <property type="match status" value="1"/>
</dbReference>
<dbReference type="RefSeq" id="WP_204023122.1">
    <property type="nucleotide sequence ID" value="NZ_BOOW01000010.1"/>
</dbReference>
<evidence type="ECO:0000313" key="3">
    <source>
        <dbReference type="Proteomes" id="UP000606172"/>
    </source>
</evidence>
<comment type="caution">
    <text evidence="2">The sequence shown here is derived from an EMBL/GenBank/DDBJ whole genome shotgun (WGS) entry which is preliminary data.</text>
</comment>
<accession>A0A919VAW3</accession>